<accession>A0A372M263</accession>
<evidence type="ECO:0000313" key="3">
    <source>
        <dbReference type="EMBL" id="RFU84357.1"/>
    </source>
</evidence>
<dbReference type="AlphaFoldDB" id="A0A372M263"/>
<organism evidence="3 4">
    <name type="scientific">Streptomyces triticagri</name>
    <dbReference type="NCBI Taxonomy" id="2293568"/>
    <lineage>
        <taxon>Bacteria</taxon>
        <taxon>Bacillati</taxon>
        <taxon>Actinomycetota</taxon>
        <taxon>Actinomycetes</taxon>
        <taxon>Kitasatosporales</taxon>
        <taxon>Streptomycetaceae</taxon>
        <taxon>Streptomyces</taxon>
    </lineage>
</organism>
<keyword evidence="4" id="KW-1185">Reference proteome</keyword>
<dbReference type="EMBL" id="QUAK01000121">
    <property type="protein sequence ID" value="RFU84357.1"/>
    <property type="molecule type" value="Genomic_DNA"/>
</dbReference>
<gene>
    <name evidence="3" type="ORF">DY218_23135</name>
</gene>
<dbReference type="InterPro" id="IPR051266">
    <property type="entry name" value="CLCR"/>
</dbReference>
<dbReference type="PANTHER" id="PTHR10579">
    <property type="entry name" value="CALCIUM-ACTIVATED CHLORIDE CHANNEL REGULATOR"/>
    <property type="match status" value="1"/>
</dbReference>
<dbReference type="SMART" id="SM00327">
    <property type="entry name" value="VWA"/>
    <property type="match status" value="1"/>
</dbReference>
<sequence length="469" mass="48395">MESELMTYSVDSVRTAVVRGPRAMALLIVAALTAALVAAAGAAPAAADERQPRIMTILDASGSMKEKDAGGRTRLAAAKEAVTGLIDDVPDGTAMGVRVYGSEYAGEDPGPGCRDTRLLAPVAELDDAARKKATAEVRRMDALGMTPIGATLKLAAKELGDDGPRRIILVSDGEDTCAPPSPCRVARELKGAGLDLVIDTVGLKVTAKARAELKCIAKATKGRYADAGDADELGDGLDDSVKRALSPYEASGARVHGATACDDAPRLEPGQYRDALTYGDKRWYKVRVRPGQSLRFSAAVIPENGEYERASFVRVRLHLPGEERPFDDEQTVKSNWTNVISTGVASDRLTWDAIPEGEDVADVCAQVVDDVGTAAGKAQPVEIAVGLGGRAVDADGRQAADAGAGAEAGQATGQSPSAGPDGKAKDGADSRNAGASSATTRPGPLALAALAGLAGAVLVRTALNSRRTS</sequence>
<dbReference type="PANTHER" id="PTHR10579:SF43">
    <property type="entry name" value="ZINC FINGER (C3HC4-TYPE RING FINGER) FAMILY PROTEIN"/>
    <property type="match status" value="1"/>
</dbReference>
<comment type="caution">
    <text evidence="3">The sequence shown here is derived from an EMBL/GenBank/DDBJ whole genome shotgun (WGS) entry which is preliminary data.</text>
</comment>
<proteinExistence type="predicted"/>
<dbReference type="OrthoDB" id="4318225at2"/>
<feature type="domain" description="VWFA" evidence="2">
    <location>
        <begin position="53"/>
        <end position="241"/>
    </location>
</feature>
<reference evidence="3 4" key="1">
    <citation type="submission" date="2018-08" db="EMBL/GenBank/DDBJ databases">
        <title>Isolation, diversity and antifungal activity of Actinobacteria from wheat.</title>
        <authorList>
            <person name="Han C."/>
        </authorList>
    </citation>
    <scope>NUCLEOTIDE SEQUENCE [LARGE SCALE GENOMIC DNA]</scope>
    <source>
        <strain evidence="3 4">NEAU-YY421</strain>
    </source>
</reference>
<dbReference type="PROSITE" id="PS50234">
    <property type="entry name" value="VWFA"/>
    <property type="match status" value="1"/>
</dbReference>
<dbReference type="InterPro" id="IPR036465">
    <property type="entry name" value="vWFA_dom_sf"/>
</dbReference>
<dbReference type="InterPro" id="IPR002035">
    <property type="entry name" value="VWF_A"/>
</dbReference>
<evidence type="ECO:0000313" key="4">
    <source>
        <dbReference type="Proteomes" id="UP000263094"/>
    </source>
</evidence>
<evidence type="ECO:0000259" key="2">
    <source>
        <dbReference type="PROSITE" id="PS50234"/>
    </source>
</evidence>
<dbReference type="SUPFAM" id="SSF53300">
    <property type="entry name" value="vWA-like"/>
    <property type="match status" value="1"/>
</dbReference>
<dbReference type="Proteomes" id="UP000263094">
    <property type="component" value="Unassembled WGS sequence"/>
</dbReference>
<protein>
    <submittedName>
        <fullName evidence="3">VWA domain-containing protein</fullName>
    </submittedName>
</protein>
<feature type="region of interest" description="Disordered" evidence="1">
    <location>
        <begin position="398"/>
        <end position="441"/>
    </location>
</feature>
<dbReference type="Gene3D" id="3.40.50.410">
    <property type="entry name" value="von Willebrand factor, type A domain"/>
    <property type="match status" value="1"/>
</dbReference>
<feature type="compositionally biased region" description="Low complexity" evidence="1">
    <location>
        <begin position="399"/>
        <end position="414"/>
    </location>
</feature>
<name>A0A372M263_9ACTN</name>
<dbReference type="RefSeq" id="WP_128558040.1">
    <property type="nucleotide sequence ID" value="NZ_QUAK01000121.1"/>
</dbReference>
<dbReference type="Pfam" id="PF13519">
    <property type="entry name" value="VWA_2"/>
    <property type="match status" value="1"/>
</dbReference>
<evidence type="ECO:0000256" key="1">
    <source>
        <dbReference type="SAM" id="MobiDB-lite"/>
    </source>
</evidence>